<dbReference type="RefSeq" id="WP_322809726.1">
    <property type="nucleotide sequence ID" value="NZ_JAVBVO010000005.1"/>
</dbReference>
<keyword evidence="7" id="KW-0234">DNA repair</keyword>
<evidence type="ECO:0000256" key="1">
    <source>
        <dbReference type="ARBA" id="ARBA00022485"/>
    </source>
</evidence>
<organism evidence="9 10">
    <name type="scientific">Carnobacterium maltaromaticum</name>
    <name type="common">Carnobacterium piscicola</name>
    <dbReference type="NCBI Taxonomy" id="2751"/>
    <lineage>
        <taxon>Bacteria</taxon>
        <taxon>Bacillati</taxon>
        <taxon>Bacillota</taxon>
        <taxon>Bacilli</taxon>
        <taxon>Lactobacillales</taxon>
        <taxon>Carnobacteriaceae</taxon>
        <taxon>Carnobacterium</taxon>
    </lineage>
</organism>
<dbReference type="Proteomes" id="UP001290462">
    <property type="component" value="Unassembled WGS sequence"/>
</dbReference>
<dbReference type="InterPro" id="IPR005122">
    <property type="entry name" value="Uracil-DNA_glycosylase-like"/>
</dbReference>
<gene>
    <name evidence="9" type="ORF">RAK27_17760</name>
</gene>
<dbReference type="SMART" id="SM00987">
    <property type="entry name" value="UreE_C"/>
    <property type="match status" value="1"/>
</dbReference>
<keyword evidence="9" id="KW-0326">Glycosidase</keyword>
<keyword evidence="4 9" id="KW-0378">Hydrolase</keyword>
<dbReference type="InterPro" id="IPR051536">
    <property type="entry name" value="UDG_Type-4/5"/>
</dbReference>
<dbReference type="PANTHER" id="PTHR33693">
    <property type="entry name" value="TYPE-5 URACIL-DNA GLYCOSYLASE"/>
    <property type="match status" value="1"/>
</dbReference>
<dbReference type="SMART" id="SM00986">
    <property type="entry name" value="UDG"/>
    <property type="match status" value="1"/>
</dbReference>
<evidence type="ECO:0000256" key="6">
    <source>
        <dbReference type="ARBA" id="ARBA00023014"/>
    </source>
</evidence>
<keyword evidence="6" id="KW-0411">Iron-sulfur</keyword>
<keyword evidence="2" id="KW-0479">Metal-binding</keyword>
<dbReference type="AlphaFoldDB" id="A0AAW9JUI1"/>
<keyword evidence="5" id="KW-0408">Iron</keyword>
<dbReference type="Gene3D" id="3.40.470.10">
    <property type="entry name" value="Uracil-DNA glycosylase-like domain"/>
    <property type="match status" value="1"/>
</dbReference>
<comment type="caution">
    <text evidence="9">The sequence shown here is derived from an EMBL/GenBank/DDBJ whole genome shotgun (WGS) entry which is preliminary data.</text>
</comment>
<evidence type="ECO:0000256" key="3">
    <source>
        <dbReference type="ARBA" id="ARBA00022763"/>
    </source>
</evidence>
<dbReference type="EC" id="3.2.2.27" evidence="9"/>
<dbReference type="InterPro" id="IPR036895">
    <property type="entry name" value="Uracil-DNA_glycosylase-like_sf"/>
</dbReference>
<dbReference type="GO" id="GO:0006281">
    <property type="term" value="P:DNA repair"/>
    <property type="evidence" value="ECO:0007669"/>
    <property type="project" value="UniProtKB-KW"/>
</dbReference>
<dbReference type="Pfam" id="PF03167">
    <property type="entry name" value="UDG"/>
    <property type="match status" value="1"/>
</dbReference>
<evidence type="ECO:0000256" key="5">
    <source>
        <dbReference type="ARBA" id="ARBA00023004"/>
    </source>
</evidence>
<sequence length="212" mass="24421">MIEEAKRKMEKYAVEGFLAGQGPKNPKFMLIGEAPGEVEAMETGVPFSGRAGKELMRFFDLLEVTREDVYITSPFRSRPYKIKEKLDRKTGEITSRKYNRPPNKKELLAHAPLIDYEIDQIHPPFILTMGNIGLQRLLGKDKKVGQVHGELIISPILKLKNNGLNGYEWTEKEYAIFPTFHPASIFYNRQLNEKIQADLLLFKKLIQSKNER</sequence>
<dbReference type="GO" id="GO:0046872">
    <property type="term" value="F:metal ion binding"/>
    <property type="evidence" value="ECO:0007669"/>
    <property type="project" value="UniProtKB-KW"/>
</dbReference>
<evidence type="ECO:0000313" key="9">
    <source>
        <dbReference type="EMBL" id="MDZ5760490.1"/>
    </source>
</evidence>
<proteinExistence type="predicted"/>
<name>A0AAW9JUI1_CARML</name>
<keyword evidence="1" id="KW-0004">4Fe-4S</keyword>
<dbReference type="GO" id="GO:0004844">
    <property type="term" value="F:uracil DNA N-glycosylase activity"/>
    <property type="evidence" value="ECO:0007669"/>
    <property type="project" value="UniProtKB-EC"/>
</dbReference>
<evidence type="ECO:0000256" key="2">
    <source>
        <dbReference type="ARBA" id="ARBA00022723"/>
    </source>
</evidence>
<dbReference type="CDD" id="cd10030">
    <property type="entry name" value="UDG-F4_TTUDGA_SPO1dp_like"/>
    <property type="match status" value="1"/>
</dbReference>
<evidence type="ECO:0000259" key="8">
    <source>
        <dbReference type="SMART" id="SM00986"/>
    </source>
</evidence>
<evidence type="ECO:0000256" key="7">
    <source>
        <dbReference type="ARBA" id="ARBA00023204"/>
    </source>
</evidence>
<evidence type="ECO:0000313" key="10">
    <source>
        <dbReference type="Proteomes" id="UP001290462"/>
    </source>
</evidence>
<accession>A0AAW9JUI1</accession>
<evidence type="ECO:0000256" key="4">
    <source>
        <dbReference type="ARBA" id="ARBA00022801"/>
    </source>
</evidence>
<dbReference type="SUPFAM" id="SSF52141">
    <property type="entry name" value="Uracil-DNA glycosylase-like"/>
    <property type="match status" value="1"/>
</dbReference>
<dbReference type="PANTHER" id="PTHR33693:SF1">
    <property type="entry name" value="TYPE-4 URACIL-DNA GLYCOSYLASE"/>
    <property type="match status" value="1"/>
</dbReference>
<protein>
    <submittedName>
        <fullName evidence="9">Uracil-DNA glycosylase</fullName>
        <ecNumber evidence="9">3.2.2.27</ecNumber>
    </submittedName>
</protein>
<dbReference type="EMBL" id="JAVBVO010000005">
    <property type="protein sequence ID" value="MDZ5760490.1"/>
    <property type="molecule type" value="Genomic_DNA"/>
</dbReference>
<keyword evidence="3" id="KW-0227">DNA damage</keyword>
<reference evidence="9" key="1">
    <citation type="submission" date="2023-08" db="EMBL/GenBank/DDBJ databases">
        <title>Genomic characterization of piscicolin 126 produced by Carnobacterium maltaromaticum CM22 strain isolated from salmon (Salmo salar).</title>
        <authorList>
            <person name="Gonzalez-Gragera E."/>
            <person name="Garcia-Lopez J.D."/>
            <person name="Teso-Perez C."/>
            <person name="Gimenez-Hernandez I."/>
            <person name="Peralta-Sanchez J.M."/>
            <person name="Valdivia E."/>
            <person name="Montalban-Lopez M."/>
            <person name="Martin-Platero A.M."/>
            <person name="Banos A."/>
            <person name="Martinez-Bueno M."/>
        </authorList>
    </citation>
    <scope>NUCLEOTIDE SEQUENCE</scope>
    <source>
        <strain evidence="9">CM22</strain>
    </source>
</reference>
<feature type="domain" description="Uracil-DNA glycosylase-like" evidence="8">
    <location>
        <begin position="19"/>
        <end position="200"/>
    </location>
</feature>
<dbReference type="GO" id="GO:0051539">
    <property type="term" value="F:4 iron, 4 sulfur cluster binding"/>
    <property type="evidence" value="ECO:0007669"/>
    <property type="project" value="UniProtKB-KW"/>
</dbReference>